<evidence type="ECO:0000313" key="3">
    <source>
        <dbReference type="Proteomes" id="UP000283369"/>
    </source>
</evidence>
<dbReference type="RefSeq" id="WP_074784334.1">
    <property type="nucleotide sequence ID" value="NZ_JAQCUV010000097.1"/>
</dbReference>
<dbReference type="AlphaFoldDB" id="A0A412VF90"/>
<dbReference type="Pfam" id="PF19514">
    <property type="entry name" value="MobC_2"/>
    <property type="match status" value="1"/>
</dbReference>
<dbReference type="EMBL" id="QRYV01000092">
    <property type="protein sequence ID" value="RGV04208.1"/>
    <property type="molecule type" value="Genomic_DNA"/>
</dbReference>
<evidence type="ECO:0000313" key="2">
    <source>
        <dbReference type="EMBL" id="RGV04208.1"/>
    </source>
</evidence>
<sequence length="156" mass="18401">MRMEENSKRKTRKGAGRKPKTDPAVHRYVVRLNSEENGHFEILFQKSGLKQHSKFIKAMIFGREMKVVRIDKAAMDYYIRLTNFYHQFQAIGNNYNQTVKAVKSNFGEKRAFALLRNLEKATIDLVVLSKRIIMLTREFEEEYLIKRKKEEQQNGG</sequence>
<organism evidence="2 3">
    <name type="scientific">Bacteroides xylanisolvens</name>
    <dbReference type="NCBI Taxonomy" id="371601"/>
    <lineage>
        <taxon>Bacteria</taxon>
        <taxon>Pseudomonadati</taxon>
        <taxon>Bacteroidota</taxon>
        <taxon>Bacteroidia</taxon>
        <taxon>Bacteroidales</taxon>
        <taxon>Bacteroidaceae</taxon>
        <taxon>Bacteroides</taxon>
    </lineage>
</organism>
<gene>
    <name evidence="2" type="ORF">DWW25_24250</name>
</gene>
<feature type="compositionally biased region" description="Basic residues" evidence="1">
    <location>
        <begin position="9"/>
        <end position="18"/>
    </location>
</feature>
<name>A0A412VF90_9BACE</name>
<evidence type="ECO:0000256" key="1">
    <source>
        <dbReference type="SAM" id="MobiDB-lite"/>
    </source>
</evidence>
<dbReference type="InterPro" id="IPR045788">
    <property type="entry name" value="MobC_2"/>
</dbReference>
<feature type="region of interest" description="Disordered" evidence="1">
    <location>
        <begin position="1"/>
        <end position="22"/>
    </location>
</feature>
<protein>
    <submittedName>
        <fullName evidence="2">MobA protein</fullName>
    </submittedName>
</protein>
<accession>A0A412VF90</accession>
<proteinExistence type="predicted"/>
<dbReference type="Proteomes" id="UP000283369">
    <property type="component" value="Unassembled WGS sequence"/>
</dbReference>
<comment type="caution">
    <text evidence="2">The sequence shown here is derived from an EMBL/GenBank/DDBJ whole genome shotgun (WGS) entry which is preliminary data.</text>
</comment>
<dbReference type="NCBIfam" id="NF041324">
    <property type="entry name" value="Bacteroid_MobA"/>
    <property type="match status" value="1"/>
</dbReference>
<reference evidence="2 3" key="1">
    <citation type="submission" date="2018-08" db="EMBL/GenBank/DDBJ databases">
        <title>A genome reference for cultivated species of the human gut microbiota.</title>
        <authorList>
            <person name="Zou Y."/>
            <person name="Xue W."/>
            <person name="Luo G."/>
        </authorList>
    </citation>
    <scope>NUCLEOTIDE SEQUENCE [LARGE SCALE GENOMIC DNA]</scope>
    <source>
        <strain evidence="2 3">AF14-7</strain>
    </source>
</reference>